<evidence type="ECO:0000256" key="3">
    <source>
        <dbReference type="ARBA" id="ARBA00022448"/>
    </source>
</evidence>
<keyword evidence="5" id="KW-0677">Repeat</keyword>
<evidence type="ECO:0000256" key="9">
    <source>
        <dbReference type="ARBA" id="ARBA00023122"/>
    </source>
</evidence>
<dbReference type="InterPro" id="IPR000644">
    <property type="entry name" value="CBS_dom"/>
</dbReference>
<gene>
    <name evidence="16" type="ORF">MANES_10G110100v8</name>
</gene>
<dbReference type="Gene3D" id="1.10.3080.10">
    <property type="entry name" value="Clc chloride channel"/>
    <property type="match status" value="1"/>
</dbReference>
<dbReference type="InterPro" id="IPR002251">
    <property type="entry name" value="Cl_channel_pln"/>
</dbReference>
<feature type="transmembrane region" description="Helical" evidence="14">
    <location>
        <begin position="253"/>
        <end position="277"/>
    </location>
</feature>
<feature type="transmembrane region" description="Helical" evidence="14">
    <location>
        <begin position="340"/>
        <end position="359"/>
    </location>
</feature>
<keyword evidence="9 13" id="KW-0129">CBS domain</keyword>
<feature type="transmembrane region" description="Helical" evidence="14">
    <location>
        <begin position="380"/>
        <end position="401"/>
    </location>
</feature>
<keyword evidence="7 14" id="KW-1133">Transmembrane helix</keyword>
<evidence type="ECO:0000256" key="2">
    <source>
        <dbReference type="ARBA" id="ARBA00009476"/>
    </source>
</evidence>
<keyword evidence="10 14" id="KW-0472">Membrane</keyword>
<dbReference type="STRING" id="3983.A0A2C9V7A0"/>
<dbReference type="Gramene" id="Manes.10G110100.1.v8.1">
    <property type="protein sequence ID" value="Manes.10G110100.1.v8.1.CDS"/>
    <property type="gene ID" value="Manes.10G110100.v8.1"/>
</dbReference>
<keyword evidence="12 14" id="KW-0868">Chloride</keyword>
<dbReference type="SMART" id="SM00116">
    <property type="entry name" value="CBS"/>
    <property type="match status" value="2"/>
</dbReference>
<dbReference type="CDD" id="cd03685">
    <property type="entry name" value="ClC_6_like"/>
    <property type="match status" value="1"/>
</dbReference>
<keyword evidence="6" id="KW-0851">Voltage-gated channel</keyword>
<dbReference type="PRINTS" id="PR00762">
    <property type="entry name" value="CLCHANNEL"/>
</dbReference>
<evidence type="ECO:0000256" key="13">
    <source>
        <dbReference type="PROSITE-ProRule" id="PRU00703"/>
    </source>
</evidence>
<evidence type="ECO:0000259" key="15">
    <source>
        <dbReference type="PROSITE" id="PS51371"/>
    </source>
</evidence>
<dbReference type="OMA" id="YLIRLKW"/>
<dbReference type="Proteomes" id="UP000091857">
    <property type="component" value="Chromosome 10"/>
</dbReference>
<comment type="similarity">
    <text evidence="2 14">Belongs to the chloride channel (TC 2.A.49) family.</text>
</comment>
<dbReference type="GO" id="GO:0009705">
    <property type="term" value="C:plant-type vacuole membrane"/>
    <property type="evidence" value="ECO:0000318"/>
    <property type="project" value="GO_Central"/>
</dbReference>
<feature type="transmembrane region" description="Helical" evidence="14">
    <location>
        <begin position="506"/>
        <end position="527"/>
    </location>
</feature>
<dbReference type="PRINTS" id="PR01120">
    <property type="entry name" value="CLCHANNELPLT"/>
</dbReference>
<evidence type="ECO:0000256" key="6">
    <source>
        <dbReference type="ARBA" id="ARBA00022882"/>
    </source>
</evidence>
<dbReference type="SUPFAM" id="SSF81340">
    <property type="entry name" value="Clc chloride channel"/>
    <property type="match status" value="1"/>
</dbReference>
<dbReference type="CDD" id="cd04591">
    <property type="entry name" value="CBS_pair_voltage-gated_CLC_euk_bac"/>
    <property type="match status" value="1"/>
</dbReference>
<evidence type="ECO:0000256" key="8">
    <source>
        <dbReference type="ARBA" id="ARBA00023065"/>
    </source>
</evidence>
<dbReference type="Pfam" id="PF00654">
    <property type="entry name" value="Voltage_CLC"/>
    <property type="match status" value="1"/>
</dbReference>
<dbReference type="SUPFAM" id="SSF54631">
    <property type="entry name" value="CBS-domain pair"/>
    <property type="match status" value="1"/>
</dbReference>
<evidence type="ECO:0000256" key="4">
    <source>
        <dbReference type="ARBA" id="ARBA00022692"/>
    </source>
</evidence>
<dbReference type="GO" id="GO:0005247">
    <property type="term" value="F:voltage-gated chloride channel activity"/>
    <property type="evidence" value="ECO:0007669"/>
    <property type="project" value="InterPro"/>
</dbReference>
<feature type="transmembrane region" description="Helical" evidence="14">
    <location>
        <begin position="137"/>
        <end position="166"/>
    </location>
</feature>
<dbReference type="GO" id="GO:0034707">
    <property type="term" value="C:chloride channel complex"/>
    <property type="evidence" value="ECO:0007669"/>
    <property type="project" value="UniProtKB-KW"/>
</dbReference>
<reference evidence="17" key="1">
    <citation type="journal article" date="2016" name="Nat. Biotechnol.">
        <title>Sequencing wild and cultivated cassava and related species reveals extensive interspecific hybridization and genetic diversity.</title>
        <authorList>
            <person name="Bredeson J.V."/>
            <person name="Lyons J.B."/>
            <person name="Prochnik S.E."/>
            <person name="Wu G.A."/>
            <person name="Ha C.M."/>
            <person name="Edsinger-Gonzales E."/>
            <person name="Grimwood J."/>
            <person name="Schmutz J."/>
            <person name="Rabbi I.Y."/>
            <person name="Egesi C."/>
            <person name="Nauluvula P."/>
            <person name="Lebot V."/>
            <person name="Ndunguru J."/>
            <person name="Mkamilo G."/>
            <person name="Bart R.S."/>
            <person name="Setter T.L."/>
            <person name="Gleadow R.M."/>
            <person name="Kulakow P."/>
            <person name="Ferguson M.E."/>
            <person name="Rounsley S."/>
            <person name="Rokhsar D.S."/>
        </authorList>
    </citation>
    <scope>NUCLEOTIDE SEQUENCE [LARGE SCALE GENOMIC DNA]</scope>
    <source>
        <strain evidence="17">cv. AM560-2</strain>
    </source>
</reference>
<dbReference type="PROSITE" id="PS51371">
    <property type="entry name" value="CBS"/>
    <property type="match status" value="1"/>
</dbReference>
<dbReference type="PANTHER" id="PTHR11689:SF144">
    <property type="entry name" value="CHLORIDE CHANNEL PROTEIN"/>
    <property type="match status" value="1"/>
</dbReference>
<feature type="transmembrane region" description="Helical" evidence="14">
    <location>
        <begin position="465"/>
        <end position="494"/>
    </location>
</feature>
<evidence type="ECO:0000313" key="16">
    <source>
        <dbReference type="EMBL" id="OAY39625.1"/>
    </source>
</evidence>
<dbReference type="GO" id="GO:0022857">
    <property type="term" value="F:transmembrane transporter activity"/>
    <property type="evidence" value="ECO:0000318"/>
    <property type="project" value="GO_Central"/>
</dbReference>
<feature type="transmembrane region" description="Helical" evidence="14">
    <location>
        <begin position="283"/>
        <end position="303"/>
    </location>
</feature>
<dbReference type="InterPro" id="IPR046342">
    <property type="entry name" value="CBS_dom_sf"/>
</dbReference>
<keyword evidence="6" id="KW-0407">Ion channel</keyword>
<keyword evidence="11" id="KW-0869">Chloride channel</keyword>
<dbReference type="FunFam" id="1.10.3080.10:FF:000004">
    <property type="entry name" value="Chloride channel ClC3"/>
    <property type="match status" value="1"/>
</dbReference>
<feature type="transmembrane region" description="Helical" evidence="14">
    <location>
        <begin position="533"/>
        <end position="560"/>
    </location>
</feature>
<evidence type="ECO:0000256" key="11">
    <source>
        <dbReference type="ARBA" id="ARBA00023173"/>
    </source>
</evidence>
<organism evidence="16 17">
    <name type="scientific">Manihot esculenta</name>
    <name type="common">Cassava</name>
    <name type="synonym">Jatropha manihot</name>
    <dbReference type="NCBI Taxonomy" id="3983"/>
    <lineage>
        <taxon>Eukaryota</taxon>
        <taxon>Viridiplantae</taxon>
        <taxon>Streptophyta</taxon>
        <taxon>Embryophyta</taxon>
        <taxon>Tracheophyta</taxon>
        <taxon>Spermatophyta</taxon>
        <taxon>Magnoliopsida</taxon>
        <taxon>eudicotyledons</taxon>
        <taxon>Gunneridae</taxon>
        <taxon>Pentapetalae</taxon>
        <taxon>rosids</taxon>
        <taxon>fabids</taxon>
        <taxon>Malpighiales</taxon>
        <taxon>Euphorbiaceae</taxon>
        <taxon>Crotonoideae</taxon>
        <taxon>Manihoteae</taxon>
        <taxon>Manihot</taxon>
    </lineage>
</organism>
<dbReference type="EMBL" id="CM004396">
    <property type="protein sequence ID" value="OAY39625.1"/>
    <property type="molecule type" value="Genomic_DNA"/>
</dbReference>
<feature type="transmembrane region" description="Helical" evidence="14">
    <location>
        <begin position="93"/>
        <end position="116"/>
    </location>
</feature>
<dbReference type="AlphaFoldDB" id="A0A2C9V7A0"/>
<evidence type="ECO:0000256" key="14">
    <source>
        <dbReference type="RuleBase" id="RU361221"/>
    </source>
</evidence>
<evidence type="ECO:0000256" key="5">
    <source>
        <dbReference type="ARBA" id="ARBA00022737"/>
    </source>
</evidence>
<comment type="subcellular location">
    <subcellularLocation>
        <location evidence="1 14">Membrane</location>
        <topology evidence="1 14">Multi-pass membrane protein</topology>
    </subcellularLocation>
</comment>
<keyword evidence="8 14" id="KW-0406">Ion transport</keyword>
<sequence length="778" mass="84758">MEGGREVKLDYSREGSDIEIDHASSGGSTEAKEFNSMREPLLLRNRKNTTSQIAIVGANACPIESLDYEILENELFKQDWRTSKKVQIYQYVFLKWTFALLIGLGTGLVGLFNNLAVENIAGFKFLLTSSLMLEKNYYLAFAAYAGCNMILAIAAAVLCAYVAPAAAGSGIPEVKAYLNGVDAPSILAPTTLFVKIFGSIFGVSAGFVVGKEGPMVHTGACIASLLGQGGSRKYHLTWKWLRYFKNDRDRRDLVTCGAAAGVAAAFRAPVGGVLFALEEAVSWWRSALLWRTFFTTAVVAVVLRGFIGFCRTGKCGLFGEGGLIMFDVSSTKATYDTLDLLAVIFLGVVGGIFGSLYNYCIDKVVRTYSIINERGPSFKILLVIIISLLTSCCSYGLPWLAPCIPCPADLSELCPTEGRSGNYKNFQCPPNSYNDLASLFFNTNDDAIRNLLTPGTEKRFKLPTLLVFFFATYGLGIITYGIAIPSGLFIPVILAGASYGRLVGNLLVPLSSLDVSLFALLGAASFLGGTMRMTVSLCVILLELTNDLLMLPLMMLVLLVSKTVADSFNKGVYDQIVKLKGLPYMEAHAEPYMRNLVASDVVSGPLIAFSGVEKVGNILHTLKMTGHNGFPVIDEPPYTDAAELCGLVLRSHLLVLLKEKTFTKGRMMRRSGILSMFKAHDFAKAGSGKGVKLEDLNISEEEMEMYVDLHPISNTSPYTVIETMSLAKAAVLFRELGLRHLCVVPKTPGRPPIVGILTRHDFMPEHISGLYPHCKTHK</sequence>
<protein>
    <recommendedName>
        <fullName evidence="14">Chloride channel protein</fullName>
    </recommendedName>
</protein>
<dbReference type="PANTHER" id="PTHR11689">
    <property type="entry name" value="CHLORIDE CHANNEL PROTEIN CLC FAMILY MEMBER"/>
    <property type="match status" value="1"/>
</dbReference>
<dbReference type="InterPro" id="IPR001807">
    <property type="entry name" value="ClC"/>
</dbReference>
<evidence type="ECO:0000256" key="1">
    <source>
        <dbReference type="ARBA" id="ARBA00004141"/>
    </source>
</evidence>
<dbReference type="InterPro" id="IPR014743">
    <property type="entry name" value="Cl-channel_core"/>
</dbReference>
<dbReference type="OrthoDB" id="428525at2759"/>
<keyword evidence="17" id="KW-1185">Reference proteome</keyword>
<accession>A0A2C9V7A0</accession>
<name>A0A2C9V7A0_MANES</name>
<dbReference type="Gene3D" id="3.10.580.10">
    <property type="entry name" value="CBS-domain"/>
    <property type="match status" value="1"/>
</dbReference>
<evidence type="ECO:0000313" key="17">
    <source>
        <dbReference type="Proteomes" id="UP000091857"/>
    </source>
</evidence>
<evidence type="ECO:0000256" key="7">
    <source>
        <dbReference type="ARBA" id="ARBA00022989"/>
    </source>
</evidence>
<comment type="caution">
    <text evidence="16">The sequence shown here is derived from an EMBL/GenBank/DDBJ whole genome shotgun (WGS) entry which is preliminary data.</text>
</comment>
<evidence type="ECO:0000256" key="10">
    <source>
        <dbReference type="ARBA" id="ARBA00023136"/>
    </source>
</evidence>
<dbReference type="Pfam" id="PF00571">
    <property type="entry name" value="CBS"/>
    <property type="match status" value="1"/>
</dbReference>
<keyword evidence="4 14" id="KW-0812">Transmembrane</keyword>
<feature type="transmembrane region" description="Helical" evidence="14">
    <location>
        <begin position="186"/>
        <end position="209"/>
    </location>
</feature>
<keyword evidence="3 14" id="KW-0813">Transport</keyword>
<proteinExistence type="inferred from homology"/>
<evidence type="ECO:0000256" key="12">
    <source>
        <dbReference type="ARBA" id="ARBA00023214"/>
    </source>
</evidence>
<dbReference type="InterPro" id="IPR051280">
    <property type="entry name" value="Cl-channel/antiporter"/>
</dbReference>
<feature type="domain" description="CBS" evidence="15">
    <location>
        <begin position="713"/>
        <end position="776"/>
    </location>
</feature>